<gene>
    <name evidence="7" type="ORF">EZV62_003909</name>
</gene>
<evidence type="ECO:0000256" key="3">
    <source>
        <dbReference type="ARBA" id="ARBA00022692"/>
    </source>
</evidence>
<keyword evidence="8" id="KW-1185">Reference proteome</keyword>
<dbReference type="OrthoDB" id="10027013at2759"/>
<evidence type="ECO:0000256" key="1">
    <source>
        <dbReference type="ARBA" id="ARBA00004141"/>
    </source>
</evidence>
<dbReference type="PANTHER" id="PTHR12841">
    <property type="entry name" value="PROTEIN UNC-50 HOMOLOG"/>
    <property type="match status" value="1"/>
</dbReference>
<dbReference type="PANTHER" id="PTHR12841:SF6">
    <property type="entry name" value="PROTEIN UNC-50 HOMOLOG"/>
    <property type="match status" value="1"/>
</dbReference>
<dbReference type="GO" id="GO:0000139">
    <property type="term" value="C:Golgi membrane"/>
    <property type="evidence" value="ECO:0007669"/>
    <property type="project" value="TreeGrafter"/>
</dbReference>
<dbReference type="InterPro" id="IPR007881">
    <property type="entry name" value="UNC-50"/>
</dbReference>
<evidence type="ECO:0000256" key="4">
    <source>
        <dbReference type="ARBA" id="ARBA00022989"/>
    </source>
</evidence>
<dbReference type="Pfam" id="PF05216">
    <property type="entry name" value="UNC-50"/>
    <property type="match status" value="1"/>
</dbReference>
<comment type="caution">
    <text evidence="7">The sequence shown here is derived from an EMBL/GenBank/DDBJ whole genome shotgun (WGS) entry which is preliminary data.</text>
</comment>
<comment type="subcellular location">
    <subcellularLocation>
        <location evidence="1">Membrane</location>
        <topology evidence="1">Multi-pass membrane protein</topology>
    </subcellularLocation>
</comment>
<feature type="transmembrane region" description="Helical" evidence="6">
    <location>
        <begin position="110"/>
        <end position="130"/>
    </location>
</feature>
<evidence type="ECO:0000256" key="6">
    <source>
        <dbReference type="SAM" id="Phobius"/>
    </source>
</evidence>
<proteinExistence type="inferred from homology"/>
<comment type="similarity">
    <text evidence="2">Belongs to the unc-50 family.</text>
</comment>
<organism evidence="7 8">
    <name type="scientific">Acer yangbiense</name>
    <dbReference type="NCBI Taxonomy" id="1000413"/>
    <lineage>
        <taxon>Eukaryota</taxon>
        <taxon>Viridiplantae</taxon>
        <taxon>Streptophyta</taxon>
        <taxon>Embryophyta</taxon>
        <taxon>Tracheophyta</taxon>
        <taxon>Spermatophyta</taxon>
        <taxon>Magnoliopsida</taxon>
        <taxon>eudicotyledons</taxon>
        <taxon>Gunneridae</taxon>
        <taxon>Pentapetalae</taxon>
        <taxon>rosids</taxon>
        <taxon>malvids</taxon>
        <taxon>Sapindales</taxon>
        <taxon>Sapindaceae</taxon>
        <taxon>Hippocastanoideae</taxon>
        <taxon>Acereae</taxon>
        <taxon>Acer</taxon>
    </lineage>
</organism>
<sequence length="163" mass="18591">MSDAIVSVVLEQLASIVRQQIEQEVTLVWGLSKERAENALTLKKKVYVSQGEVVNFSSLCLVFRCIGKSQEEEAQGIQIPKLDRLYSFDIMNCNSFFPMFVMLYAHGHGFIPLLLSNLLFMVAGSYYHYLNLLGYDEGIQSIISVRKESKFHALSRKVENIFE</sequence>
<evidence type="ECO:0000313" key="7">
    <source>
        <dbReference type="EMBL" id="TXG68974.1"/>
    </source>
</evidence>
<evidence type="ECO:0000313" key="8">
    <source>
        <dbReference type="Proteomes" id="UP000323000"/>
    </source>
</evidence>
<dbReference type="AlphaFoldDB" id="A0A5C7IJ90"/>
<accession>A0A5C7IJ90</accession>
<evidence type="ECO:0000256" key="2">
    <source>
        <dbReference type="ARBA" id="ARBA00006293"/>
    </source>
</evidence>
<reference evidence="8" key="1">
    <citation type="journal article" date="2019" name="Gigascience">
        <title>De novo genome assembly of the endangered Acer yangbiense, a plant species with extremely small populations endemic to Yunnan Province, China.</title>
        <authorList>
            <person name="Yang J."/>
            <person name="Wariss H.M."/>
            <person name="Tao L."/>
            <person name="Zhang R."/>
            <person name="Yun Q."/>
            <person name="Hollingsworth P."/>
            <person name="Dao Z."/>
            <person name="Luo G."/>
            <person name="Guo H."/>
            <person name="Ma Y."/>
            <person name="Sun W."/>
        </authorList>
    </citation>
    <scope>NUCLEOTIDE SEQUENCE [LARGE SCALE GENOMIC DNA]</scope>
    <source>
        <strain evidence="8">cv. Malutang</strain>
    </source>
</reference>
<dbReference type="Proteomes" id="UP000323000">
    <property type="component" value="Chromosome 2"/>
</dbReference>
<keyword evidence="4 6" id="KW-1133">Transmembrane helix</keyword>
<evidence type="ECO:0000256" key="5">
    <source>
        <dbReference type="ARBA" id="ARBA00023136"/>
    </source>
</evidence>
<keyword evidence="3 6" id="KW-0812">Transmembrane</keyword>
<protein>
    <submittedName>
        <fullName evidence="7">Uncharacterized protein</fullName>
    </submittedName>
</protein>
<name>A0A5C7IJ90_9ROSI</name>
<keyword evidence="5 6" id="KW-0472">Membrane</keyword>
<dbReference type="EMBL" id="VAHF01000002">
    <property type="protein sequence ID" value="TXG68974.1"/>
    <property type="molecule type" value="Genomic_DNA"/>
</dbReference>